<keyword evidence="2 3" id="KW-0413">Isomerase</keyword>
<gene>
    <name evidence="6" type="primary">ymfC</name>
    <name evidence="6" type="ORF">GCM10007392_20940</name>
</gene>
<dbReference type="Gene3D" id="3.30.70.580">
    <property type="entry name" value="Pseudouridine synthase I, catalytic domain, N-terminal subdomain"/>
    <property type="match status" value="1"/>
</dbReference>
<evidence type="ECO:0000313" key="6">
    <source>
        <dbReference type="EMBL" id="GGX53251.1"/>
    </source>
</evidence>
<reference evidence="6" key="1">
    <citation type="journal article" date="2014" name="Int. J. Syst. Evol. Microbiol.">
        <title>Complete genome sequence of Corynebacterium casei LMG S-19264T (=DSM 44701T), isolated from a smear-ripened cheese.</title>
        <authorList>
            <consortium name="US DOE Joint Genome Institute (JGI-PGF)"/>
            <person name="Walter F."/>
            <person name="Albersmeier A."/>
            <person name="Kalinowski J."/>
            <person name="Ruckert C."/>
        </authorList>
    </citation>
    <scope>NUCLEOTIDE SEQUENCE</scope>
    <source>
        <strain evidence="6">KCTC 22169</strain>
    </source>
</reference>
<dbReference type="GO" id="GO:0009982">
    <property type="term" value="F:pseudouridine synthase activity"/>
    <property type="evidence" value="ECO:0007669"/>
    <property type="project" value="InterPro"/>
</dbReference>
<dbReference type="InterPro" id="IPR050343">
    <property type="entry name" value="RsuA_PseudoU_synthase"/>
</dbReference>
<dbReference type="SUPFAM" id="SSF55120">
    <property type="entry name" value="Pseudouridine synthase"/>
    <property type="match status" value="1"/>
</dbReference>
<comment type="caution">
    <text evidence="6">The sequence shown here is derived from an EMBL/GenBank/DDBJ whole genome shotgun (WGS) entry which is preliminary data.</text>
</comment>
<dbReference type="EMBL" id="BMXR01000004">
    <property type="protein sequence ID" value="GGX53251.1"/>
    <property type="molecule type" value="Genomic_DNA"/>
</dbReference>
<comment type="similarity">
    <text evidence="1 3">Belongs to the pseudouridine synthase RsuA family.</text>
</comment>
<evidence type="ECO:0000256" key="1">
    <source>
        <dbReference type="ARBA" id="ARBA00008348"/>
    </source>
</evidence>
<dbReference type="RefSeq" id="WP_189608532.1">
    <property type="nucleotide sequence ID" value="NZ_BMXR01000004.1"/>
</dbReference>
<dbReference type="InterPro" id="IPR042092">
    <property type="entry name" value="PsdUridine_s_RsuA/RluB/E/F_cat"/>
</dbReference>
<dbReference type="InterPro" id="IPR018496">
    <property type="entry name" value="PsdUridine_synth_RsuA/RluB_CS"/>
</dbReference>
<dbReference type="PANTHER" id="PTHR47683">
    <property type="entry name" value="PSEUDOURIDINE SYNTHASE FAMILY PROTEIN-RELATED"/>
    <property type="match status" value="1"/>
</dbReference>
<feature type="domain" description="Pseudouridine synthase RsuA/RluA-like" evidence="5">
    <location>
        <begin position="4"/>
        <end position="149"/>
    </location>
</feature>
<dbReference type="PROSITE" id="PS01149">
    <property type="entry name" value="PSI_RSU"/>
    <property type="match status" value="1"/>
</dbReference>
<name>A0A918N8A8_9GAMM</name>
<dbReference type="PANTHER" id="PTHR47683:SF2">
    <property type="entry name" value="RNA-BINDING S4 DOMAIN-CONTAINING PROTEIN"/>
    <property type="match status" value="1"/>
</dbReference>
<dbReference type="Proteomes" id="UP000626148">
    <property type="component" value="Unassembled WGS sequence"/>
</dbReference>
<dbReference type="Pfam" id="PF00849">
    <property type="entry name" value="PseudoU_synth_2"/>
    <property type="match status" value="1"/>
</dbReference>
<accession>A0A918N8A8</accession>
<dbReference type="Gene3D" id="3.30.70.1560">
    <property type="entry name" value="Alpha-L RNA-binding motif"/>
    <property type="match status" value="1"/>
</dbReference>
<sequence>MTTLILLNKPFRVLTQFTDDQGRPTLADCVDIPGVYSAGRLDYDSEGLLLLTDDGAVIHGLAHPSQKVAKTYYAQVEGAPTDDDLEPLRRGVTLKDGPTRPADVDRVAEPDWLWERNPPIRERKQIPTTWLRIRITEGRNRQVRRMTAHIGFPTLRLIRWGLGELSLGDLQPGQYRQLGIGDLKDNGINLEKKKRRRPSGPARGNAKPVKRSGPHPSRNRPRRTRNRKA</sequence>
<evidence type="ECO:0000256" key="2">
    <source>
        <dbReference type="ARBA" id="ARBA00023235"/>
    </source>
</evidence>
<reference evidence="6" key="2">
    <citation type="submission" date="2020-09" db="EMBL/GenBank/DDBJ databases">
        <authorList>
            <person name="Sun Q."/>
            <person name="Kim S."/>
        </authorList>
    </citation>
    <scope>NUCLEOTIDE SEQUENCE</scope>
    <source>
        <strain evidence="6">KCTC 22169</strain>
    </source>
</reference>
<keyword evidence="7" id="KW-1185">Reference proteome</keyword>
<dbReference type="GO" id="GO:0006364">
    <property type="term" value="P:rRNA processing"/>
    <property type="evidence" value="ECO:0007669"/>
    <property type="project" value="UniProtKB-ARBA"/>
</dbReference>
<dbReference type="NCBIfam" id="TIGR00093">
    <property type="entry name" value="pseudouridine synthase"/>
    <property type="match status" value="1"/>
</dbReference>
<proteinExistence type="inferred from homology"/>
<evidence type="ECO:0000259" key="5">
    <source>
        <dbReference type="Pfam" id="PF00849"/>
    </source>
</evidence>
<dbReference type="GO" id="GO:0003723">
    <property type="term" value="F:RNA binding"/>
    <property type="evidence" value="ECO:0007669"/>
    <property type="project" value="InterPro"/>
</dbReference>
<evidence type="ECO:0000256" key="3">
    <source>
        <dbReference type="RuleBase" id="RU003887"/>
    </source>
</evidence>
<dbReference type="EC" id="5.4.99.-" evidence="3"/>
<dbReference type="GO" id="GO:0140098">
    <property type="term" value="F:catalytic activity, acting on RNA"/>
    <property type="evidence" value="ECO:0007669"/>
    <property type="project" value="UniProtKB-ARBA"/>
</dbReference>
<dbReference type="AlphaFoldDB" id="A0A918N8A8"/>
<dbReference type="InterPro" id="IPR006145">
    <property type="entry name" value="PsdUridine_synth_RsuA/RluA"/>
</dbReference>
<feature type="region of interest" description="Disordered" evidence="4">
    <location>
        <begin position="186"/>
        <end position="229"/>
    </location>
</feature>
<organism evidence="6 7">
    <name type="scientific">Saccharospirillum salsuginis</name>
    <dbReference type="NCBI Taxonomy" id="418750"/>
    <lineage>
        <taxon>Bacteria</taxon>
        <taxon>Pseudomonadati</taxon>
        <taxon>Pseudomonadota</taxon>
        <taxon>Gammaproteobacteria</taxon>
        <taxon>Oceanospirillales</taxon>
        <taxon>Saccharospirillaceae</taxon>
        <taxon>Saccharospirillum</taxon>
    </lineage>
</organism>
<feature type="compositionally biased region" description="Basic residues" evidence="4">
    <location>
        <begin position="208"/>
        <end position="229"/>
    </location>
</feature>
<evidence type="ECO:0000256" key="4">
    <source>
        <dbReference type="SAM" id="MobiDB-lite"/>
    </source>
</evidence>
<dbReference type="GO" id="GO:0001522">
    <property type="term" value="P:pseudouridine synthesis"/>
    <property type="evidence" value="ECO:0007669"/>
    <property type="project" value="InterPro"/>
</dbReference>
<dbReference type="InterPro" id="IPR000748">
    <property type="entry name" value="PsdUridine_synth_RsuA/RluB/E/F"/>
</dbReference>
<protein>
    <recommendedName>
        <fullName evidence="3">Pseudouridine synthase</fullName>
        <ecNumber evidence="3">5.4.99.-</ecNumber>
    </recommendedName>
</protein>
<dbReference type="InterPro" id="IPR020094">
    <property type="entry name" value="TruA/RsuA/RluB/E/F_N"/>
</dbReference>
<dbReference type="InterPro" id="IPR020103">
    <property type="entry name" value="PsdUridine_synth_cat_dom_sf"/>
</dbReference>
<evidence type="ECO:0000313" key="7">
    <source>
        <dbReference type="Proteomes" id="UP000626148"/>
    </source>
</evidence>